<keyword evidence="2" id="KW-0031">Aminopeptidase</keyword>
<dbReference type="InterPro" id="IPR022742">
    <property type="entry name" value="Hydrolase_4"/>
</dbReference>
<dbReference type="Gene3D" id="3.40.50.1820">
    <property type="entry name" value="alpha/beta hydrolase"/>
    <property type="match status" value="1"/>
</dbReference>
<gene>
    <name evidence="2" type="ORF">B0I26_101487</name>
</gene>
<dbReference type="GO" id="GO:0004177">
    <property type="term" value="F:aminopeptidase activity"/>
    <property type="evidence" value="ECO:0007669"/>
    <property type="project" value="UniProtKB-KW"/>
</dbReference>
<dbReference type="InterPro" id="IPR029058">
    <property type="entry name" value="AB_hydrolase_fold"/>
</dbReference>
<feature type="domain" description="Serine aminopeptidase S33" evidence="1">
    <location>
        <begin position="169"/>
        <end position="265"/>
    </location>
</feature>
<dbReference type="EMBL" id="QLMH01000001">
    <property type="protein sequence ID" value="RAK23524.1"/>
    <property type="molecule type" value="Genomic_DNA"/>
</dbReference>
<keyword evidence="3" id="KW-1185">Reference proteome</keyword>
<organism evidence="2 3">
    <name type="scientific">Paranoxybacillus vitaminiphilus</name>
    <dbReference type="NCBI Taxonomy" id="581036"/>
    <lineage>
        <taxon>Bacteria</taxon>
        <taxon>Bacillati</taxon>
        <taxon>Bacillota</taxon>
        <taxon>Bacilli</taxon>
        <taxon>Bacillales</taxon>
        <taxon>Anoxybacillaceae</taxon>
        <taxon>Paranoxybacillus</taxon>
    </lineage>
</organism>
<name>A0A327YQV0_9BACL</name>
<proteinExistence type="predicted"/>
<dbReference type="PANTHER" id="PTHR22946">
    <property type="entry name" value="DIENELACTONE HYDROLASE DOMAIN-CONTAINING PROTEIN-RELATED"/>
    <property type="match status" value="1"/>
</dbReference>
<comment type="caution">
    <text evidence="2">The sequence shown here is derived from an EMBL/GenBank/DDBJ whole genome shotgun (WGS) entry which is preliminary data.</text>
</comment>
<dbReference type="AlphaFoldDB" id="A0A327YQV0"/>
<evidence type="ECO:0000259" key="1">
    <source>
        <dbReference type="Pfam" id="PF12146"/>
    </source>
</evidence>
<dbReference type="Pfam" id="PF12146">
    <property type="entry name" value="Hydrolase_4"/>
    <property type="match status" value="1"/>
</dbReference>
<dbReference type="OrthoDB" id="9808398at2"/>
<dbReference type="SUPFAM" id="SSF53474">
    <property type="entry name" value="alpha/beta-Hydrolases"/>
    <property type="match status" value="1"/>
</dbReference>
<protein>
    <submittedName>
        <fullName evidence="2">Serine aminopeptidase S33 family</fullName>
    </submittedName>
</protein>
<keyword evidence="2" id="KW-0645">Protease</keyword>
<sequence length="355" mass="40369">MNSTVENKTIKEALMTALLFDGFWDRWIAHGVRKEDLQQIRSRFVSIDGWTSGWTEQAENKQREADLLEKNGQFPKAIEAYKTAALYYQLAQWIYSVADPRKKDYLQKSVQLLQKADRLADYRIQYEKLLLGDSYCRGRILFPIATPLGVVIMLNPIDSAKEELYSYEHDFVSQGFVVLNFDGPGQGETLLFEGQFASRANWEMYVAALMNLAKTQFADLPVFVFGTSSGAAWTVYVSQESSIKKAVSVSPAFADENKPLPPYFVNRFKAVTAGSNFIPNIKEVNVAAPVMLVHGKQDVLVSDENMRFLYNQLPNGKRWIEYEEEGHCCNFKLGEIRMIASKWFKEGDQDDIGGI</sequence>
<dbReference type="InterPro" id="IPR050261">
    <property type="entry name" value="FrsA_esterase"/>
</dbReference>
<evidence type="ECO:0000313" key="2">
    <source>
        <dbReference type="EMBL" id="RAK23524.1"/>
    </source>
</evidence>
<dbReference type="PANTHER" id="PTHR22946:SF12">
    <property type="entry name" value="CONIDIAL PIGMENT BIOSYNTHESIS PROTEIN AYG1 (AFU_ORTHOLOGUE AFUA_2G17550)"/>
    <property type="match status" value="1"/>
</dbReference>
<accession>A0A327YQV0</accession>
<keyword evidence="2" id="KW-0378">Hydrolase</keyword>
<dbReference type="RefSeq" id="WP_111643867.1">
    <property type="nucleotide sequence ID" value="NZ_QLMH01000001.1"/>
</dbReference>
<reference evidence="2 3" key="1">
    <citation type="submission" date="2018-06" db="EMBL/GenBank/DDBJ databases">
        <title>Genomic Encyclopedia of Type Strains, Phase III (KMG-III): the genomes of soil and plant-associated and newly described type strains.</title>
        <authorList>
            <person name="Whitman W."/>
        </authorList>
    </citation>
    <scope>NUCLEOTIDE SEQUENCE [LARGE SCALE GENOMIC DNA]</scope>
    <source>
        <strain evidence="2 3">CGMCC 1.8979</strain>
    </source>
</reference>
<dbReference type="Proteomes" id="UP000248555">
    <property type="component" value="Unassembled WGS sequence"/>
</dbReference>
<evidence type="ECO:0000313" key="3">
    <source>
        <dbReference type="Proteomes" id="UP000248555"/>
    </source>
</evidence>